<dbReference type="SUPFAM" id="SSF53187">
    <property type="entry name" value="Zn-dependent exopeptidases"/>
    <property type="match status" value="1"/>
</dbReference>
<accession>A0A9W6GTQ9</accession>
<dbReference type="CDD" id="cd00433">
    <property type="entry name" value="Peptidase_M17"/>
    <property type="match status" value="1"/>
</dbReference>
<keyword evidence="2 7" id="KW-0031">Aminopeptidase</keyword>
<evidence type="ECO:0000256" key="4">
    <source>
        <dbReference type="ARBA" id="ARBA00022801"/>
    </source>
</evidence>
<name>A0A9W6GTQ9_9HYPH</name>
<evidence type="ECO:0000313" key="8">
    <source>
        <dbReference type="Proteomes" id="UP001144323"/>
    </source>
</evidence>
<evidence type="ECO:0000256" key="3">
    <source>
        <dbReference type="ARBA" id="ARBA00022670"/>
    </source>
</evidence>
<dbReference type="PRINTS" id="PR00481">
    <property type="entry name" value="LAMNOPPTDASE"/>
</dbReference>
<dbReference type="InterPro" id="IPR011356">
    <property type="entry name" value="Leucine_aapep/pepB"/>
</dbReference>
<dbReference type="Pfam" id="PF21337">
    <property type="entry name" value="Peptidase_M17_N_1"/>
    <property type="match status" value="1"/>
</dbReference>
<keyword evidence="3" id="KW-0645">Protease</keyword>
<comment type="similarity">
    <text evidence="1">Belongs to the peptidase M17 family.</text>
</comment>
<organism evidence="7 8">
    <name type="scientific">Methylocystis echinoides</name>
    <dbReference type="NCBI Taxonomy" id="29468"/>
    <lineage>
        <taxon>Bacteria</taxon>
        <taxon>Pseudomonadati</taxon>
        <taxon>Pseudomonadota</taxon>
        <taxon>Alphaproteobacteria</taxon>
        <taxon>Hyphomicrobiales</taxon>
        <taxon>Methylocystaceae</taxon>
        <taxon>Methylocystis</taxon>
    </lineage>
</organism>
<evidence type="ECO:0000256" key="5">
    <source>
        <dbReference type="ARBA" id="ARBA00023211"/>
    </source>
</evidence>
<keyword evidence="5" id="KW-0464">Manganese</keyword>
<evidence type="ECO:0000256" key="1">
    <source>
        <dbReference type="ARBA" id="ARBA00009528"/>
    </source>
</evidence>
<sequence length="462" mass="48620">MKLEDWSAAATAVDFVDKAGWAREKESLPALVAALAAASGFEAKPGSLLIAPAHDGAPPRVFFGVEEEGAKKRDPFLAGKLAGALPPGLYRLGAGVADPQTAALAFLLSSYAFSRYVSPKAEKPRLCAPEGVGRARIERIASAVALGRDLVNTPANDMGPEALAEAALALAARHGAQSRVIVGEALLAENFPLIHAVGRAAAQAPRLVEFTHGPADGLKVTLVGKGVCFDSGGLDIKPSSAMALMKKDMGGAATTLSLASMLMDSALPLRLRVLLPIVENSISSNAFRTSDIYRSRKGLTVEIGNTDAEGRLILADALAYASEDQPDLLFNFATLTGAARVALGPELPPFYTGDDALAEDIAACGRAVNDPVWRLPLWDNYDSGLDGKISDVVSVTSGGFSGSIVAALFLRRFVSDPARWAHFDVYCWNPSTKPGRPEGGEVQSARLLYDLIEKRANERAAT</sequence>
<comment type="caution">
    <text evidence="7">The sequence shown here is derived from an EMBL/GenBank/DDBJ whole genome shotgun (WGS) entry which is preliminary data.</text>
</comment>
<protein>
    <submittedName>
        <fullName evidence="7">Aminopeptidase</fullName>
    </submittedName>
</protein>
<dbReference type="GO" id="GO:0005737">
    <property type="term" value="C:cytoplasm"/>
    <property type="evidence" value="ECO:0007669"/>
    <property type="project" value="InterPro"/>
</dbReference>
<keyword evidence="8" id="KW-1185">Reference proteome</keyword>
<dbReference type="PROSITE" id="PS00631">
    <property type="entry name" value="CYTOSOL_AP"/>
    <property type="match status" value="1"/>
</dbReference>
<dbReference type="RefSeq" id="WP_281802434.1">
    <property type="nucleotide sequence ID" value="NZ_BSEC01000001.1"/>
</dbReference>
<gene>
    <name evidence="7" type="ORF">LMG27198_19140</name>
</gene>
<evidence type="ECO:0000313" key="7">
    <source>
        <dbReference type="EMBL" id="GLI92922.1"/>
    </source>
</evidence>
<dbReference type="GO" id="GO:0030145">
    <property type="term" value="F:manganese ion binding"/>
    <property type="evidence" value="ECO:0007669"/>
    <property type="project" value="InterPro"/>
</dbReference>
<dbReference type="InterPro" id="IPR048816">
    <property type="entry name" value="Peptidase_M17_N_1"/>
</dbReference>
<evidence type="ECO:0000259" key="6">
    <source>
        <dbReference type="PROSITE" id="PS00631"/>
    </source>
</evidence>
<dbReference type="PANTHER" id="PTHR11963:SF20">
    <property type="entry name" value="PEPTIDASE B"/>
    <property type="match status" value="1"/>
</dbReference>
<keyword evidence="4" id="KW-0378">Hydrolase</keyword>
<dbReference type="Pfam" id="PF00883">
    <property type="entry name" value="Peptidase_M17"/>
    <property type="match status" value="1"/>
</dbReference>
<proteinExistence type="inferred from homology"/>
<dbReference type="Gene3D" id="3.40.220.10">
    <property type="entry name" value="Leucine Aminopeptidase, subunit E, domain 1"/>
    <property type="match status" value="1"/>
</dbReference>
<dbReference type="InterPro" id="IPR043472">
    <property type="entry name" value="Macro_dom-like"/>
</dbReference>
<dbReference type="AlphaFoldDB" id="A0A9W6GTQ9"/>
<dbReference type="GO" id="GO:0006508">
    <property type="term" value="P:proteolysis"/>
    <property type="evidence" value="ECO:0007669"/>
    <property type="project" value="UniProtKB-KW"/>
</dbReference>
<reference evidence="7" key="1">
    <citation type="journal article" date="2023" name="Int. J. Syst. Evol. Microbiol.">
        <title>Methylocystis iwaonis sp. nov., a type II methane-oxidizing bacterium from surface soil of a rice paddy field in Japan, and emended description of the genus Methylocystis (ex Whittenbury et al. 1970) Bowman et al. 1993.</title>
        <authorList>
            <person name="Kaise H."/>
            <person name="Sawadogo J.B."/>
            <person name="Alam M.S."/>
            <person name="Ueno C."/>
            <person name="Dianou D."/>
            <person name="Shinjo R."/>
            <person name="Asakawa S."/>
        </authorList>
    </citation>
    <scope>NUCLEOTIDE SEQUENCE</scope>
    <source>
        <strain evidence="7">LMG27198</strain>
    </source>
</reference>
<dbReference type="Proteomes" id="UP001144323">
    <property type="component" value="Unassembled WGS sequence"/>
</dbReference>
<dbReference type="InterPro" id="IPR000819">
    <property type="entry name" value="Peptidase_M17_C"/>
</dbReference>
<evidence type="ECO:0000256" key="2">
    <source>
        <dbReference type="ARBA" id="ARBA00022438"/>
    </source>
</evidence>
<dbReference type="Gene3D" id="3.40.630.10">
    <property type="entry name" value="Zn peptidases"/>
    <property type="match status" value="1"/>
</dbReference>
<dbReference type="PANTHER" id="PTHR11963">
    <property type="entry name" value="LEUCINE AMINOPEPTIDASE-RELATED"/>
    <property type="match status" value="1"/>
</dbReference>
<feature type="domain" description="Cytosol aminopeptidase" evidence="6">
    <location>
        <begin position="305"/>
        <end position="312"/>
    </location>
</feature>
<dbReference type="GO" id="GO:0070006">
    <property type="term" value="F:metalloaminopeptidase activity"/>
    <property type="evidence" value="ECO:0007669"/>
    <property type="project" value="InterPro"/>
</dbReference>
<dbReference type="EMBL" id="BSEC01000001">
    <property type="protein sequence ID" value="GLI92922.1"/>
    <property type="molecule type" value="Genomic_DNA"/>
</dbReference>